<dbReference type="EMBL" id="GIFC01002845">
    <property type="protein sequence ID" value="MXU84928.1"/>
    <property type="molecule type" value="Transcribed_RNA"/>
</dbReference>
<proteinExistence type="predicted"/>
<dbReference type="AlphaFoldDB" id="A0A6B0U049"/>
<name>A0A6B0U049_IXORI</name>
<accession>A0A6B0U049</accession>
<evidence type="ECO:0000313" key="1">
    <source>
        <dbReference type="EMBL" id="MXU84928.1"/>
    </source>
</evidence>
<organism evidence="1">
    <name type="scientific">Ixodes ricinus</name>
    <name type="common">Common tick</name>
    <name type="synonym">Acarus ricinus</name>
    <dbReference type="NCBI Taxonomy" id="34613"/>
    <lineage>
        <taxon>Eukaryota</taxon>
        <taxon>Metazoa</taxon>
        <taxon>Ecdysozoa</taxon>
        <taxon>Arthropoda</taxon>
        <taxon>Chelicerata</taxon>
        <taxon>Arachnida</taxon>
        <taxon>Acari</taxon>
        <taxon>Parasitiformes</taxon>
        <taxon>Ixodida</taxon>
        <taxon>Ixodoidea</taxon>
        <taxon>Ixodidae</taxon>
        <taxon>Ixodinae</taxon>
        <taxon>Ixodes</taxon>
    </lineage>
</organism>
<sequence>MRRFLFLVAGVNSDQSALFPVCAGKLICKESRQAFLMCFETYDNTVATSCKFGKHVLFVYHPKKLPKIFRSLVPIRSRTAGIQ</sequence>
<reference evidence="1" key="1">
    <citation type="submission" date="2019-12" db="EMBL/GenBank/DDBJ databases">
        <title>An insight into the sialome of adult female Ixodes ricinus ticks feeding for 6 days.</title>
        <authorList>
            <person name="Perner J."/>
            <person name="Ribeiro J.M.C."/>
        </authorList>
    </citation>
    <scope>NUCLEOTIDE SEQUENCE</scope>
    <source>
        <strain evidence="1">Semi-engorged</strain>
        <tissue evidence="1">Salivary glands</tissue>
    </source>
</reference>
<protein>
    <submittedName>
        <fullName evidence="1">Putative secreted protein</fullName>
    </submittedName>
</protein>